<gene>
    <name evidence="2" type="ORF">J2S02_000495</name>
</gene>
<sequence>MRFFWTFFWSFLLIHMASYVVNAMTGGHYDFASSSILAVIAIVIIFIIAEVIPNDPVANHEHH</sequence>
<proteinExistence type="predicted"/>
<protein>
    <submittedName>
        <fullName evidence="2">PurR-regulated permease PerM</fullName>
    </submittedName>
</protein>
<evidence type="ECO:0000256" key="1">
    <source>
        <dbReference type="SAM" id="Phobius"/>
    </source>
</evidence>
<dbReference type="RefSeq" id="WP_095300805.1">
    <property type="nucleotide sequence ID" value="NZ_CADEPK010000250.1"/>
</dbReference>
<dbReference type="Proteomes" id="UP001232245">
    <property type="component" value="Unassembled WGS sequence"/>
</dbReference>
<evidence type="ECO:0000313" key="3">
    <source>
        <dbReference type="Proteomes" id="UP001232245"/>
    </source>
</evidence>
<keyword evidence="1" id="KW-1133">Transmembrane helix</keyword>
<name>A0ABT9YW00_9BACI</name>
<keyword evidence="3" id="KW-1185">Reference proteome</keyword>
<comment type="caution">
    <text evidence="2">The sequence shown here is derived from an EMBL/GenBank/DDBJ whole genome shotgun (WGS) entry which is preliminary data.</text>
</comment>
<dbReference type="EMBL" id="JAUSTZ010000001">
    <property type="protein sequence ID" value="MDQ0224173.1"/>
    <property type="molecule type" value="Genomic_DNA"/>
</dbReference>
<feature type="transmembrane region" description="Helical" evidence="1">
    <location>
        <begin position="33"/>
        <end position="52"/>
    </location>
</feature>
<reference evidence="2 3" key="1">
    <citation type="submission" date="2023-07" db="EMBL/GenBank/DDBJ databases">
        <title>Genomic Encyclopedia of Type Strains, Phase IV (KMG-IV): sequencing the most valuable type-strain genomes for metagenomic binning, comparative biology and taxonomic classification.</title>
        <authorList>
            <person name="Goeker M."/>
        </authorList>
    </citation>
    <scope>NUCLEOTIDE SEQUENCE [LARGE SCALE GENOMIC DNA]</scope>
    <source>
        <strain evidence="2 3">DSM 17723</strain>
    </source>
</reference>
<organism evidence="2 3">
    <name type="scientific">Metabacillus niabensis</name>
    <dbReference type="NCBI Taxonomy" id="324854"/>
    <lineage>
        <taxon>Bacteria</taxon>
        <taxon>Bacillati</taxon>
        <taxon>Bacillota</taxon>
        <taxon>Bacilli</taxon>
        <taxon>Bacillales</taxon>
        <taxon>Bacillaceae</taxon>
        <taxon>Metabacillus</taxon>
    </lineage>
</organism>
<evidence type="ECO:0000313" key="2">
    <source>
        <dbReference type="EMBL" id="MDQ0224173.1"/>
    </source>
</evidence>
<keyword evidence="1" id="KW-0472">Membrane</keyword>
<dbReference type="InterPro" id="IPR021324">
    <property type="entry name" value="DUF2929"/>
</dbReference>
<dbReference type="Pfam" id="PF11151">
    <property type="entry name" value="DUF2929"/>
    <property type="match status" value="1"/>
</dbReference>
<accession>A0ABT9YW00</accession>
<keyword evidence="1" id="KW-0812">Transmembrane</keyword>